<feature type="transmembrane region" description="Helical" evidence="9">
    <location>
        <begin position="20"/>
        <end position="41"/>
    </location>
</feature>
<evidence type="ECO:0000256" key="3">
    <source>
        <dbReference type="ARBA" id="ARBA00022448"/>
    </source>
</evidence>
<dbReference type="InterPro" id="IPR000515">
    <property type="entry name" value="MetI-like"/>
</dbReference>
<evidence type="ECO:0000256" key="5">
    <source>
        <dbReference type="ARBA" id="ARBA00022692"/>
    </source>
</evidence>
<keyword evidence="5 9" id="KW-0812">Transmembrane</keyword>
<evidence type="ECO:0000256" key="7">
    <source>
        <dbReference type="ARBA" id="ARBA00022989"/>
    </source>
</evidence>
<dbReference type="SUPFAM" id="SSF161098">
    <property type="entry name" value="MetI-like"/>
    <property type="match status" value="1"/>
</dbReference>
<feature type="transmembrane region" description="Helical" evidence="9">
    <location>
        <begin position="145"/>
        <end position="164"/>
    </location>
</feature>
<keyword evidence="8 9" id="KW-0472">Membrane</keyword>
<keyword evidence="7 9" id="KW-1133">Transmembrane helix</keyword>
<name>A0ABU2K8J7_9ACTN</name>
<reference evidence="12" key="1">
    <citation type="submission" date="2023-07" db="EMBL/GenBank/DDBJ databases">
        <title>30 novel species of actinomycetes from the DSMZ collection.</title>
        <authorList>
            <person name="Nouioui I."/>
        </authorList>
    </citation>
    <scope>NUCLEOTIDE SEQUENCE [LARGE SCALE GENOMIC DNA]</scope>
    <source>
        <strain evidence="12">DSM 46792</strain>
    </source>
</reference>
<dbReference type="Pfam" id="PF00528">
    <property type="entry name" value="BPD_transp_1"/>
    <property type="match status" value="1"/>
</dbReference>
<dbReference type="RefSeq" id="WP_311345340.1">
    <property type="nucleotide sequence ID" value="NZ_JAVREI010000007.1"/>
</dbReference>
<keyword evidence="12" id="KW-1185">Reference proteome</keyword>
<dbReference type="PANTHER" id="PTHR30614:SF37">
    <property type="entry name" value="AMINO-ACID ABC TRANSPORTER PERMEASE PROTEIN YHDX-RELATED"/>
    <property type="match status" value="1"/>
</dbReference>
<proteinExistence type="inferred from homology"/>
<dbReference type="EMBL" id="JAVREI010000007">
    <property type="protein sequence ID" value="MDT0276522.1"/>
    <property type="molecule type" value="Genomic_DNA"/>
</dbReference>
<sequence>MDAVFDNIDLFVDGFLTSLRIIVVAMIGSLLLGVVIAACRVSPVPPLRAFGSFWVTTFRNTPLSVVLFACAFGLPEIGINRSFFFFGVLGLVLYTSAFVCEAIRSGINSVPAGQAEAARSIGLKFSETLRFVILPQALRTVVPPLGSVIIAMFKNSAVVGAFGVGGDLWSVGQTLTSARGYETLPVFVGGVAVGFLLLTLPAGAVLQVIERRVAIVR</sequence>
<evidence type="ECO:0000313" key="12">
    <source>
        <dbReference type="Proteomes" id="UP001183222"/>
    </source>
</evidence>
<feature type="domain" description="ABC transmembrane type-1" evidence="10">
    <location>
        <begin position="15"/>
        <end position="209"/>
    </location>
</feature>
<dbReference type="NCBIfam" id="TIGR01726">
    <property type="entry name" value="HEQRo_perm_3TM"/>
    <property type="match status" value="1"/>
</dbReference>
<feature type="transmembrane region" description="Helical" evidence="9">
    <location>
        <begin position="184"/>
        <end position="209"/>
    </location>
</feature>
<accession>A0ABU2K8J7</accession>
<dbReference type="InterPro" id="IPR010065">
    <property type="entry name" value="AA_ABC_transptr_permease_3TM"/>
</dbReference>
<evidence type="ECO:0000256" key="9">
    <source>
        <dbReference type="RuleBase" id="RU363032"/>
    </source>
</evidence>
<organism evidence="11 12">
    <name type="scientific">Blastococcus goldschmidtiae</name>
    <dbReference type="NCBI Taxonomy" id="3075546"/>
    <lineage>
        <taxon>Bacteria</taxon>
        <taxon>Bacillati</taxon>
        <taxon>Actinomycetota</taxon>
        <taxon>Actinomycetes</taxon>
        <taxon>Geodermatophilales</taxon>
        <taxon>Geodermatophilaceae</taxon>
        <taxon>Blastococcus</taxon>
    </lineage>
</organism>
<dbReference type="PANTHER" id="PTHR30614">
    <property type="entry name" value="MEMBRANE COMPONENT OF AMINO ACID ABC TRANSPORTER"/>
    <property type="match status" value="1"/>
</dbReference>
<evidence type="ECO:0000256" key="8">
    <source>
        <dbReference type="ARBA" id="ARBA00023136"/>
    </source>
</evidence>
<keyword evidence="6" id="KW-0029">Amino-acid transport</keyword>
<comment type="caution">
    <text evidence="11">The sequence shown here is derived from an EMBL/GenBank/DDBJ whole genome shotgun (WGS) entry which is preliminary data.</text>
</comment>
<keyword evidence="4" id="KW-1003">Cell membrane</keyword>
<feature type="transmembrane region" description="Helical" evidence="9">
    <location>
        <begin position="81"/>
        <end position="100"/>
    </location>
</feature>
<evidence type="ECO:0000256" key="1">
    <source>
        <dbReference type="ARBA" id="ARBA00004651"/>
    </source>
</evidence>
<feature type="transmembrane region" description="Helical" evidence="9">
    <location>
        <begin position="53"/>
        <end position="75"/>
    </location>
</feature>
<evidence type="ECO:0000256" key="2">
    <source>
        <dbReference type="ARBA" id="ARBA00010072"/>
    </source>
</evidence>
<dbReference type="Proteomes" id="UP001183222">
    <property type="component" value="Unassembled WGS sequence"/>
</dbReference>
<dbReference type="InterPro" id="IPR043429">
    <property type="entry name" value="ArtM/GltK/GlnP/TcyL/YhdX-like"/>
</dbReference>
<keyword evidence="3 9" id="KW-0813">Transport</keyword>
<protein>
    <submittedName>
        <fullName evidence="11">Amino acid ABC transporter permease</fullName>
    </submittedName>
</protein>
<dbReference type="Gene3D" id="1.10.3720.10">
    <property type="entry name" value="MetI-like"/>
    <property type="match status" value="1"/>
</dbReference>
<dbReference type="InterPro" id="IPR035906">
    <property type="entry name" value="MetI-like_sf"/>
</dbReference>
<evidence type="ECO:0000256" key="6">
    <source>
        <dbReference type="ARBA" id="ARBA00022970"/>
    </source>
</evidence>
<comment type="subcellular location">
    <subcellularLocation>
        <location evidence="1 9">Cell membrane</location>
        <topology evidence="1 9">Multi-pass membrane protein</topology>
    </subcellularLocation>
</comment>
<evidence type="ECO:0000256" key="4">
    <source>
        <dbReference type="ARBA" id="ARBA00022475"/>
    </source>
</evidence>
<evidence type="ECO:0000313" key="11">
    <source>
        <dbReference type="EMBL" id="MDT0276522.1"/>
    </source>
</evidence>
<gene>
    <name evidence="11" type="ORF">RM425_11490</name>
</gene>
<comment type="similarity">
    <text evidence="2">Belongs to the binding-protein-dependent transport system permease family. HisMQ subfamily.</text>
</comment>
<evidence type="ECO:0000259" key="10">
    <source>
        <dbReference type="PROSITE" id="PS50928"/>
    </source>
</evidence>
<dbReference type="PROSITE" id="PS50928">
    <property type="entry name" value="ABC_TM1"/>
    <property type="match status" value="1"/>
</dbReference>
<dbReference type="CDD" id="cd06261">
    <property type="entry name" value="TM_PBP2"/>
    <property type="match status" value="1"/>
</dbReference>